<dbReference type="CDD" id="cd08278">
    <property type="entry name" value="benzyl_alcohol_DH"/>
    <property type="match status" value="1"/>
</dbReference>
<dbReference type="InterPro" id="IPR013154">
    <property type="entry name" value="ADH-like_N"/>
</dbReference>
<reference evidence="9" key="1">
    <citation type="submission" date="2016-10" db="EMBL/GenBank/DDBJ databases">
        <authorList>
            <person name="Varghese N."/>
            <person name="Submissions S."/>
        </authorList>
    </citation>
    <scope>NUCLEOTIDE SEQUENCE [LARGE SCALE GENOMIC DNA]</scope>
    <source>
        <strain evidence="9">ATCC 25963</strain>
    </source>
</reference>
<gene>
    <name evidence="8" type="ORF">SAMN02745121_01338</name>
</gene>
<keyword evidence="5" id="KW-0560">Oxidoreductase</keyword>
<dbReference type="PANTHER" id="PTHR43350">
    <property type="entry name" value="NAD-DEPENDENT ALCOHOL DEHYDROGENASE"/>
    <property type="match status" value="1"/>
</dbReference>
<dbReference type="GO" id="GO:0016616">
    <property type="term" value="F:oxidoreductase activity, acting on the CH-OH group of donors, NAD or NADP as acceptor"/>
    <property type="evidence" value="ECO:0007669"/>
    <property type="project" value="UniProtKB-ARBA"/>
</dbReference>
<dbReference type="InterPro" id="IPR002328">
    <property type="entry name" value="ADH_Zn_CS"/>
</dbReference>
<evidence type="ECO:0000256" key="1">
    <source>
        <dbReference type="ARBA" id="ARBA00001947"/>
    </source>
</evidence>
<comment type="similarity">
    <text evidence="2 6">Belongs to the zinc-containing alcohol dehydrogenase family.</text>
</comment>
<dbReference type="PANTHER" id="PTHR43350:SF21">
    <property type="entry name" value="S-NITROSOMYCOTHIOL REDUCTASE MSCR"/>
    <property type="match status" value="1"/>
</dbReference>
<sequence>MKIRAAVARAREPFRIEEVELDGPRADEVLVEVEACGICHTDLSAKDHDYGTPLPAVLGHEGVGRIVALGEGVTRFAVGERVVMSFGACGRCPSCAAELPAYCRHARDFNLFARRLDGSSPISQAGRSLTGHFFGQSAFASHAIAAAHNLVRLGDDLPAPLMTSLACGVQTGAGAVVNVLQAEPHDAIGVFGCGTVGLAAIMAARVAGCARIVAVDVRAGRLETARALGATEVVDSAQTDLAAALKRLGGLTLAFDNTGRPEVIEAAYNALHPRGRIVLAGLSARGASLTLDLNRLMASGRSLRGTIEGDADPRAFIPRLVDWYRRGELPLERIVTTYPFEQINEAAADMLAGRVIKPVLRMST</sequence>
<protein>
    <submittedName>
        <fullName evidence="8">Aryl-alcohol dehydrogenase</fullName>
    </submittedName>
</protein>
<evidence type="ECO:0000256" key="4">
    <source>
        <dbReference type="ARBA" id="ARBA00022833"/>
    </source>
</evidence>
<keyword evidence="3 6" id="KW-0479">Metal-binding</keyword>
<evidence type="ECO:0000313" key="9">
    <source>
        <dbReference type="Proteomes" id="UP000199400"/>
    </source>
</evidence>
<keyword evidence="9" id="KW-1185">Reference proteome</keyword>
<dbReference type="SMART" id="SM00829">
    <property type="entry name" value="PKS_ER"/>
    <property type="match status" value="1"/>
</dbReference>
<dbReference type="SUPFAM" id="SSF51735">
    <property type="entry name" value="NAD(P)-binding Rossmann-fold domains"/>
    <property type="match status" value="1"/>
</dbReference>
<dbReference type="EMBL" id="FOMX01000004">
    <property type="protein sequence ID" value="SFD74854.1"/>
    <property type="molecule type" value="Genomic_DNA"/>
</dbReference>
<organism evidence="8 9">
    <name type="scientific">Nannocystis exedens</name>
    <dbReference type="NCBI Taxonomy" id="54"/>
    <lineage>
        <taxon>Bacteria</taxon>
        <taxon>Pseudomonadati</taxon>
        <taxon>Myxococcota</taxon>
        <taxon>Polyangia</taxon>
        <taxon>Nannocystales</taxon>
        <taxon>Nannocystaceae</taxon>
        <taxon>Nannocystis</taxon>
    </lineage>
</organism>
<keyword evidence="4 6" id="KW-0862">Zinc</keyword>
<dbReference type="InterPro" id="IPR020843">
    <property type="entry name" value="ER"/>
</dbReference>
<evidence type="ECO:0000256" key="5">
    <source>
        <dbReference type="ARBA" id="ARBA00023002"/>
    </source>
</evidence>
<dbReference type="GO" id="GO:0008270">
    <property type="term" value="F:zinc ion binding"/>
    <property type="evidence" value="ECO:0007669"/>
    <property type="project" value="InterPro"/>
</dbReference>
<evidence type="ECO:0000313" key="8">
    <source>
        <dbReference type="EMBL" id="SFD74854.1"/>
    </source>
</evidence>
<dbReference type="FunFam" id="3.40.50.720:FF:000003">
    <property type="entry name" value="S-(hydroxymethyl)glutathione dehydrogenase"/>
    <property type="match status" value="1"/>
</dbReference>
<dbReference type="OrthoDB" id="9809185at2"/>
<accession>A0A1I1UW02</accession>
<dbReference type="AlphaFoldDB" id="A0A1I1UW02"/>
<evidence type="ECO:0000256" key="2">
    <source>
        <dbReference type="ARBA" id="ARBA00008072"/>
    </source>
</evidence>
<dbReference type="Gene3D" id="3.40.50.720">
    <property type="entry name" value="NAD(P)-binding Rossmann-like Domain"/>
    <property type="match status" value="1"/>
</dbReference>
<dbReference type="SUPFAM" id="SSF50129">
    <property type="entry name" value="GroES-like"/>
    <property type="match status" value="2"/>
</dbReference>
<evidence type="ECO:0000256" key="6">
    <source>
        <dbReference type="RuleBase" id="RU361277"/>
    </source>
</evidence>
<dbReference type="Proteomes" id="UP000199400">
    <property type="component" value="Unassembled WGS sequence"/>
</dbReference>
<comment type="cofactor">
    <cofactor evidence="1 6">
        <name>Zn(2+)</name>
        <dbReference type="ChEBI" id="CHEBI:29105"/>
    </cofactor>
</comment>
<dbReference type="PROSITE" id="PS00059">
    <property type="entry name" value="ADH_ZINC"/>
    <property type="match status" value="1"/>
</dbReference>
<evidence type="ECO:0000256" key="3">
    <source>
        <dbReference type="ARBA" id="ARBA00022723"/>
    </source>
</evidence>
<dbReference type="RefSeq" id="WP_096330099.1">
    <property type="nucleotide sequence ID" value="NZ_FOMX01000004.1"/>
</dbReference>
<proteinExistence type="inferred from homology"/>
<dbReference type="InterPro" id="IPR011032">
    <property type="entry name" value="GroES-like_sf"/>
</dbReference>
<name>A0A1I1UW02_9BACT</name>
<dbReference type="InterPro" id="IPR013149">
    <property type="entry name" value="ADH-like_C"/>
</dbReference>
<dbReference type="Gene3D" id="3.90.180.10">
    <property type="entry name" value="Medium-chain alcohol dehydrogenases, catalytic domain"/>
    <property type="match status" value="1"/>
</dbReference>
<dbReference type="Pfam" id="PF00107">
    <property type="entry name" value="ADH_zinc_N"/>
    <property type="match status" value="1"/>
</dbReference>
<dbReference type="InterPro" id="IPR036291">
    <property type="entry name" value="NAD(P)-bd_dom_sf"/>
</dbReference>
<dbReference type="Pfam" id="PF08240">
    <property type="entry name" value="ADH_N"/>
    <property type="match status" value="1"/>
</dbReference>
<evidence type="ECO:0000259" key="7">
    <source>
        <dbReference type="SMART" id="SM00829"/>
    </source>
</evidence>
<dbReference type="STRING" id="54.SAMN02745121_01338"/>
<feature type="domain" description="Enoyl reductase (ER)" evidence="7">
    <location>
        <begin position="9"/>
        <end position="360"/>
    </location>
</feature>